<gene>
    <name evidence="2" type="ORF">DES53_107188</name>
</gene>
<dbReference type="RefSeq" id="WP_170157231.1">
    <property type="nucleotide sequence ID" value="NZ_QNRR01000007.1"/>
</dbReference>
<keyword evidence="3" id="KW-1185">Reference proteome</keyword>
<dbReference type="PANTHER" id="PTHR21581">
    <property type="entry name" value="D-ALANYL-D-ALANINE CARBOXYPEPTIDASE"/>
    <property type="match status" value="1"/>
</dbReference>
<keyword evidence="2" id="KW-0645">Protease</keyword>
<evidence type="ECO:0000313" key="2">
    <source>
        <dbReference type="EMBL" id="RBP41357.1"/>
    </source>
</evidence>
<dbReference type="Pfam" id="PF00768">
    <property type="entry name" value="Peptidase_S11"/>
    <property type="match status" value="1"/>
</dbReference>
<keyword evidence="2" id="KW-0121">Carboxypeptidase</keyword>
<dbReference type="Gene3D" id="3.40.710.10">
    <property type="entry name" value="DD-peptidase/beta-lactamase superfamily"/>
    <property type="match status" value="1"/>
</dbReference>
<accession>A0A366HFQ4</accession>
<dbReference type="SUPFAM" id="SSF56601">
    <property type="entry name" value="beta-lactamase/transpeptidase-like"/>
    <property type="match status" value="1"/>
</dbReference>
<protein>
    <submittedName>
        <fullName evidence="2">D-alanyl-D-alanine carboxypeptidase</fullName>
    </submittedName>
</protein>
<dbReference type="GO" id="GO:0006508">
    <property type="term" value="P:proteolysis"/>
    <property type="evidence" value="ECO:0007669"/>
    <property type="project" value="InterPro"/>
</dbReference>
<feature type="domain" description="Peptidase S11 D-alanyl-D-alanine carboxypeptidase A N-terminal" evidence="1">
    <location>
        <begin position="35"/>
        <end position="257"/>
    </location>
</feature>
<proteinExistence type="predicted"/>
<dbReference type="Proteomes" id="UP000253426">
    <property type="component" value="Unassembled WGS sequence"/>
</dbReference>
<dbReference type="AlphaFoldDB" id="A0A366HFQ4"/>
<keyword evidence="2" id="KW-0378">Hydrolase</keyword>
<evidence type="ECO:0000313" key="3">
    <source>
        <dbReference type="Proteomes" id="UP000253426"/>
    </source>
</evidence>
<reference evidence="2 3" key="1">
    <citation type="submission" date="2018-06" db="EMBL/GenBank/DDBJ databases">
        <title>Genomic Encyclopedia of Type Strains, Phase IV (KMG-IV): sequencing the most valuable type-strain genomes for metagenomic binning, comparative biology and taxonomic classification.</title>
        <authorList>
            <person name="Goeker M."/>
        </authorList>
    </citation>
    <scope>NUCLEOTIDE SEQUENCE [LARGE SCALE GENOMIC DNA]</scope>
    <source>
        <strain evidence="2 3">DSM 25532</strain>
    </source>
</reference>
<comment type="caution">
    <text evidence="2">The sequence shown here is derived from an EMBL/GenBank/DDBJ whole genome shotgun (WGS) entry which is preliminary data.</text>
</comment>
<dbReference type="EMBL" id="QNRR01000007">
    <property type="protein sequence ID" value="RBP41357.1"/>
    <property type="molecule type" value="Genomic_DNA"/>
</dbReference>
<name>A0A366HFQ4_9BACT</name>
<organism evidence="2 3">
    <name type="scientific">Roseimicrobium gellanilyticum</name>
    <dbReference type="NCBI Taxonomy" id="748857"/>
    <lineage>
        <taxon>Bacteria</taxon>
        <taxon>Pseudomonadati</taxon>
        <taxon>Verrucomicrobiota</taxon>
        <taxon>Verrucomicrobiia</taxon>
        <taxon>Verrucomicrobiales</taxon>
        <taxon>Verrucomicrobiaceae</taxon>
        <taxon>Roseimicrobium</taxon>
    </lineage>
</organism>
<dbReference type="InterPro" id="IPR001967">
    <property type="entry name" value="Peptidase_S11_N"/>
</dbReference>
<dbReference type="GO" id="GO:0009002">
    <property type="term" value="F:serine-type D-Ala-D-Ala carboxypeptidase activity"/>
    <property type="evidence" value="ECO:0007669"/>
    <property type="project" value="InterPro"/>
</dbReference>
<evidence type="ECO:0000259" key="1">
    <source>
        <dbReference type="Pfam" id="PF00768"/>
    </source>
</evidence>
<dbReference type="PANTHER" id="PTHR21581:SF6">
    <property type="entry name" value="TRAFFICKING PROTEIN PARTICLE COMPLEX SUBUNIT 12"/>
    <property type="match status" value="1"/>
</dbReference>
<dbReference type="InterPro" id="IPR012338">
    <property type="entry name" value="Beta-lactam/transpept-like"/>
</dbReference>
<sequence length="325" mass="34550">MLRPTPVLSARVSGLFRLLVLSGMCLISGALFAQTSVIAVDVYNKKIHVESGGNVKRPVGGLAKVATALVALDWSDVTKVPLNTLATVSQSDLQIAGSNSLGLAPGDQITLRDLIYAAMMSSDNVAATTLAAFVGNDINARRGRGGDPIATFVGEMNKLAAREGMKKTRFTNPHGFENSRSTPFSTAADMARLSMYAISRAPFRFYTNQRSRNITVLRGGAPLTVPLQNTNALLRRGNIDGIKTGNTPMSGGCVIVTEERPGTVNKDPASGASVVYRHRMVAIVLGSADPFTEGLAVLQQGWGGYDQWLQAGRPVQDAKELLGTF</sequence>